<dbReference type="AlphaFoldDB" id="A0A9D1KHV4"/>
<gene>
    <name evidence="3" type="ORF">IAD46_01380</name>
</gene>
<dbReference type="SUPFAM" id="SSF54106">
    <property type="entry name" value="LysM domain"/>
    <property type="match status" value="1"/>
</dbReference>
<evidence type="ECO:0000259" key="2">
    <source>
        <dbReference type="PROSITE" id="PS51782"/>
    </source>
</evidence>
<feature type="compositionally biased region" description="Basic and acidic residues" evidence="1">
    <location>
        <begin position="96"/>
        <end position="105"/>
    </location>
</feature>
<feature type="domain" description="LysM" evidence="2">
    <location>
        <begin position="2"/>
        <end position="47"/>
    </location>
</feature>
<name>A0A9D1KHV4_9MOLU</name>
<accession>A0A9D1KHV4</accession>
<dbReference type="PROSITE" id="PS51782">
    <property type="entry name" value="LYSM"/>
    <property type="match status" value="1"/>
</dbReference>
<evidence type="ECO:0000256" key="1">
    <source>
        <dbReference type="SAM" id="MobiDB-lite"/>
    </source>
</evidence>
<comment type="caution">
    <text evidence="3">The sequence shown here is derived from an EMBL/GenBank/DDBJ whole genome shotgun (WGS) entry which is preliminary data.</text>
</comment>
<evidence type="ECO:0000313" key="4">
    <source>
        <dbReference type="Proteomes" id="UP000886758"/>
    </source>
</evidence>
<dbReference type="Proteomes" id="UP000886758">
    <property type="component" value="Unassembled WGS sequence"/>
</dbReference>
<proteinExistence type="predicted"/>
<dbReference type="EMBL" id="DVLF01000044">
    <property type="protein sequence ID" value="HIT49655.1"/>
    <property type="molecule type" value="Genomic_DNA"/>
</dbReference>
<dbReference type="InterPro" id="IPR036779">
    <property type="entry name" value="LysM_dom_sf"/>
</dbReference>
<reference evidence="3" key="1">
    <citation type="submission" date="2020-10" db="EMBL/GenBank/DDBJ databases">
        <authorList>
            <person name="Gilroy R."/>
        </authorList>
    </citation>
    <scope>NUCLEOTIDE SEQUENCE</scope>
    <source>
        <strain evidence="3">ChiW17-6978</strain>
    </source>
</reference>
<sequence>MIIHIVKNEETIEDILRMYHLERKEIEMANLHLTDFDHLSVGTKIKIPLLTEEVEQILEHTESFVMDYYPQVEEIRASKEEMPKQQEEKEADEIKEEVLKKEERNPFPSKMQKGRAYPGILPPKSKYRGI</sequence>
<protein>
    <submittedName>
        <fullName evidence="3">LysM peptidoglycan-binding domain-containing protein</fullName>
    </submittedName>
</protein>
<dbReference type="Pfam" id="PF01476">
    <property type="entry name" value="LysM"/>
    <property type="match status" value="1"/>
</dbReference>
<dbReference type="InterPro" id="IPR018392">
    <property type="entry name" value="LysM"/>
</dbReference>
<reference evidence="3" key="2">
    <citation type="journal article" date="2021" name="PeerJ">
        <title>Extensive microbial diversity within the chicken gut microbiome revealed by metagenomics and culture.</title>
        <authorList>
            <person name="Gilroy R."/>
            <person name="Ravi A."/>
            <person name="Getino M."/>
            <person name="Pursley I."/>
            <person name="Horton D.L."/>
            <person name="Alikhan N.F."/>
            <person name="Baker D."/>
            <person name="Gharbi K."/>
            <person name="Hall N."/>
            <person name="Watson M."/>
            <person name="Adriaenssens E.M."/>
            <person name="Foster-Nyarko E."/>
            <person name="Jarju S."/>
            <person name="Secka A."/>
            <person name="Antonio M."/>
            <person name="Oren A."/>
            <person name="Chaudhuri R.R."/>
            <person name="La Ragione R."/>
            <person name="Hildebrand F."/>
            <person name="Pallen M.J."/>
        </authorList>
    </citation>
    <scope>NUCLEOTIDE SEQUENCE</scope>
    <source>
        <strain evidence="3">ChiW17-6978</strain>
    </source>
</reference>
<feature type="compositionally biased region" description="Basic and acidic residues" evidence="1">
    <location>
        <begin position="78"/>
        <end position="88"/>
    </location>
</feature>
<feature type="region of interest" description="Disordered" evidence="1">
    <location>
        <begin position="78"/>
        <end position="130"/>
    </location>
</feature>
<dbReference type="Gene3D" id="3.10.350.10">
    <property type="entry name" value="LysM domain"/>
    <property type="match status" value="1"/>
</dbReference>
<organism evidence="3 4">
    <name type="scientific">Candidatus Pelethenecus faecipullorum</name>
    <dbReference type="NCBI Taxonomy" id="2840900"/>
    <lineage>
        <taxon>Bacteria</taxon>
        <taxon>Bacillati</taxon>
        <taxon>Mycoplasmatota</taxon>
        <taxon>Mollicutes</taxon>
        <taxon>Candidatus Pelethenecus</taxon>
    </lineage>
</organism>
<evidence type="ECO:0000313" key="3">
    <source>
        <dbReference type="EMBL" id="HIT49655.1"/>
    </source>
</evidence>